<evidence type="ECO:0000256" key="12">
    <source>
        <dbReference type="ARBA" id="ARBA00024688"/>
    </source>
</evidence>
<dbReference type="GO" id="GO:0005886">
    <property type="term" value="C:plasma membrane"/>
    <property type="evidence" value="ECO:0007669"/>
    <property type="project" value="UniProtKB-SubCell"/>
</dbReference>
<dbReference type="GO" id="GO:0004129">
    <property type="term" value="F:cytochrome-c oxidase activity"/>
    <property type="evidence" value="ECO:0007669"/>
    <property type="project" value="UniProtKB-EC"/>
</dbReference>
<evidence type="ECO:0000256" key="5">
    <source>
        <dbReference type="ARBA" id="ARBA00022692"/>
    </source>
</evidence>
<feature type="compositionally biased region" description="Low complexity" evidence="16">
    <location>
        <begin position="289"/>
        <end position="307"/>
    </location>
</feature>
<evidence type="ECO:0000256" key="16">
    <source>
        <dbReference type="SAM" id="MobiDB-lite"/>
    </source>
</evidence>
<dbReference type="CDD" id="cd13912">
    <property type="entry name" value="CcO_II_C"/>
    <property type="match status" value="1"/>
</dbReference>
<evidence type="ECO:0000259" key="18">
    <source>
        <dbReference type="PROSITE" id="PS50857"/>
    </source>
</evidence>
<reference evidence="20 21" key="1">
    <citation type="journal article" date="2014" name="Int. J. Syst. Evol. Microbiol.">
        <title>Complete genome sequence of Corynebacterium casei LMG S-19264T (=DSM 44701T), isolated from a smear-ripened cheese.</title>
        <authorList>
            <consortium name="US DOE Joint Genome Institute (JGI-PGF)"/>
            <person name="Walter F."/>
            <person name="Albersmeier A."/>
            <person name="Kalinowski J."/>
            <person name="Ruckert C."/>
        </authorList>
    </citation>
    <scope>NUCLEOTIDE SEQUENCE [LARGE SCALE GENOMIC DNA]</scope>
    <source>
        <strain evidence="20 21">CGMCC 1.16330</strain>
    </source>
</reference>
<evidence type="ECO:0000256" key="4">
    <source>
        <dbReference type="ARBA" id="ARBA00022660"/>
    </source>
</evidence>
<keyword evidence="5 14" id="KW-0812">Transmembrane</keyword>
<evidence type="ECO:0000256" key="2">
    <source>
        <dbReference type="ARBA" id="ARBA00007866"/>
    </source>
</evidence>
<dbReference type="PROSITE" id="PS50999">
    <property type="entry name" value="COX2_TM"/>
    <property type="match status" value="1"/>
</dbReference>
<feature type="transmembrane region" description="Helical" evidence="17">
    <location>
        <begin position="80"/>
        <end position="101"/>
    </location>
</feature>
<dbReference type="RefSeq" id="WP_188899806.1">
    <property type="nucleotide sequence ID" value="NZ_BMKS01000005.1"/>
</dbReference>
<evidence type="ECO:0000256" key="10">
    <source>
        <dbReference type="ARBA" id="ARBA00023008"/>
    </source>
</evidence>
<evidence type="ECO:0000256" key="11">
    <source>
        <dbReference type="ARBA" id="ARBA00023136"/>
    </source>
</evidence>
<feature type="domain" description="Cytochrome oxidase subunit II transmembrane region profile" evidence="19">
    <location>
        <begin position="55"/>
        <end position="150"/>
    </location>
</feature>
<comment type="subcellular location">
    <subcellularLocation>
        <location evidence="14">Cell membrane</location>
        <topology evidence="14">Multi-pass membrane protein</topology>
    </subcellularLocation>
    <subcellularLocation>
        <location evidence="1">Membrane</location>
        <topology evidence="1">Multi-pass membrane protein</topology>
    </subcellularLocation>
</comment>
<keyword evidence="21" id="KW-1185">Reference proteome</keyword>
<evidence type="ECO:0000256" key="14">
    <source>
        <dbReference type="RuleBase" id="RU000456"/>
    </source>
</evidence>
<comment type="similarity">
    <text evidence="2 14">Belongs to the cytochrome c oxidase subunit 2 family.</text>
</comment>
<protein>
    <recommendedName>
        <fullName evidence="15">Cytochrome c oxidase subunit 2</fullName>
        <ecNumber evidence="15">7.1.1.9</ecNumber>
    </recommendedName>
</protein>
<feature type="region of interest" description="Disordered" evidence="16">
    <location>
        <begin position="289"/>
        <end position="316"/>
    </location>
</feature>
<dbReference type="InterPro" id="IPR011759">
    <property type="entry name" value="Cyt_c_oxidase_su2_TM_dom"/>
</dbReference>
<dbReference type="PRINTS" id="PR01166">
    <property type="entry name" value="CYCOXIDASEII"/>
</dbReference>
<dbReference type="Gene3D" id="1.10.287.90">
    <property type="match status" value="1"/>
</dbReference>
<dbReference type="AlphaFoldDB" id="A0A8J2ZB19"/>
<keyword evidence="11 17" id="KW-0472">Membrane</keyword>
<dbReference type="PROSITE" id="PS00078">
    <property type="entry name" value="COX2"/>
    <property type="match status" value="1"/>
</dbReference>
<dbReference type="GO" id="GO:0016491">
    <property type="term" value="F:oxidoreductase activity"/>
    <property type="evidence" value="ECO:0007669"/>
    <property type="project" value="InterPro"/>
</dbReference>
<evidence type="ECO:0000256" key="8">
    <source>
        <dbReference type="ARBA" id="ARBA00022982"/>
    </source>
</evidence>
<comment type="caution">
    <text evidence="20">The sequence shown here is derived from an EMBL/GenBank/DDBJ whole genome shotgun (WGS) entry which is preliminary data.</text>
</comment>
<dbReference type="InterPro" id="IPR034210">
    <property type="entry name" value="CcO_II_C"/>
</dbReference>
<keyword evidence="7" id="KW-1278">Translocase</keyword>
<evidence type="ECO:0000256" key="13">
    <source>
        <dbReference type="ARBA" id="ARBA00047816"/>
    </source>
</evidence>
<keyword evidence="8 14" id="KW-0249">Electron transport</keyword>
<sequence length="316" mass="34279">MRVSNEGGWRFGTAGVRRVGARLAAGLAIGLLAAGAALAQSSGGVGAEPAQGVGAPVPWGLGLQPSGGPVKTAISDLNTMVLGIMIAITAFVTALLGWCLWRYRAAANPTPSKTSHNTMLEIAWTVIPVLILIVIAIPSFRLIYYQDRARDADLTINVQGRQWYWHYRYPDHGDLAFDSRPIPDDEIRPGQLRALSVDEPLVVPVGKNVRVLTTGQDVIHSFFVPSLGVQKYTIPGRTLETWFRADRPGVYYGQCNQICGTNHWFMPIEVRAVPEPEFQAWVERARQRAAQGLPPGGAPAVAEGAPANQQTAEVRR</sequence>
<dbReference type="PANTHER" id="PTHR22888:SF9">
    <property type="entry name" value="CYTOCHROME C OXIDASE SUBUNIT 2"/>
    <property type="match status" value="1"/>
</dbReference>
<dbReference type="Pfam" id="PF00116">
    <property type="entry name" value="COX2"/>
    <property type="match status" value="1"/>
</dbReference>
<comment type="function">
    <text evidence="12 15">Subunits I and II form the functional core of the enzyme complex. Electrons originating in cytochrome c are transferred via heme a and Cu(A) to the binuclear center formed by heme a3 and Cu(B).</text>
</comment>
<dbReference type="InterPro" id="IPR001505">
    <property type="entry name" value="Copper_CuA"/>
</dbReference>
<keyword evidence="10 15" id="KW-0186">Copper</keyword>
<comment type="cofactor">
    <cofactor evidence="15">
        <name>Cu cation</name>
        <dbReference type="ChEBI" id="CHEBI:23378"/>
    </cofactor>
    <text evidence="15">Binds a copper A center.</text>
</comment>
<evidence type="ECO:0000256" key="15">
    <source>
        <dbReference type="RuleBase" id="RU004024"/>
    </source>
</evidence>
<evidence type="ECO:0000313" key="21">
    <source>
        <dbReference type="Proteomes" id="UP000597507"/>
    </source>
</evidence>
<dbReference type="GO" id="GO:0042773">
    <property type="term" value="P:ATP synthesis coupled electron transport"/>
    <property type="evidence" value="ECO:0007669"/>
    <property type="project" value="TreeGrafter"/>
</dbReference>
<dbReference type="GO" id="GO:0005507">
    <property type="term" value="F:copper ion binding"/>
    <property type="evidence" value="ECO:0007669"/>
    <property type="project" value="InterPro"/>
</dbReference>
<keyword evidence="3 14" id="KW-0813">Transport</keyword>
<dbReference type="InterPro" id="IPR036257">
    <property type="entry name" value="Cyt_c_oxidase_su2_TM_sf"/>
</dbReference>
<proteinExistence type="inferred from homology"/>
<dbReference type="Pfam" id="PF02790">
    <property type="entry name" value="COX2_TM"/>
    <property type="match status" value="1"/>
</dbReference>
<evidence type="ECO:0000256" key="1">
    <source>
        <dbReference type="ARBA" id="ARBA00004141"/>
    </source>
</evidence>
<evidence type="ECO:0000313" key="20">
    <source>
        <dbReference type="EMBL" id="GGG31341.1"/>
    </source>
</evidence>
<dbReference type="InterPro" id="IPR008972">
    <property type="entry name" value="Cupredoxin"/>
</dbReference>
<gene>
    <name evidence="20" type="primary">coxB</name>
    <name evidence="20" type="ORF">GCM10010964_19090</name>
</gene>
<dbReference type="SUPFAM" id="SSF81464">
    <property type="entry name" value="Cytochrome c oxidase subunit II-like, transmembrane region"/>
    <property type="match status" value="1"/>
</dbReference>
<keyword evidence="9 17" id="KW-1133">Transmembrane helix</keyword>
<feature type="domain" description="Cytochrome oxidase subunit II copper A binding" evidence="18">
    <location>
        <begin position="151"/>
        <end position="284"/>
    </location>
</feature>
<dbReference type="EMBL" id="BMKS01000005">
    <property type="protein sequence ID" value="GGG31341.1"/>
    <property type="molecule type" value="Genomic_DNA"/>
</dbReference>
<evidence type="ECO:0000256" key="6">
    <source>
        <dbReference type="ARBA" id="ARBA00022723"/>
    </source>
</evidence>
<dbReference type="SUPFAM" id="SSF49503">
    <property type="entry name" value="Cupredoxins"/>
    <property type="match status" value="1"/>
</dbReference>
<evidence type="ECO:0000256" key="7">
    <source>
        <dbReference type="ARBA" id="ARBA00022967"/>
    </source>
</evidence>
<feature type="transmembrane region" description="Helical" evidence="17">
    <location>
        <begin position="122"/>
        <end position="144"/>
    </location>
</feature>
<accession>A0A8J2ZB19</accession>
<dbReference type="InterPro" id="IPR002429">
    <property type="entry name" value="CcO_II-like_C"/>
</dbReference>
<evidence type="ECO:0000256" key="9">
    <source>
        <dbReference type="ARBA" id="ARBA00022989"/>
    </source>
</evidence>
<dbReference type="Gene3D" id="2.60.40.420">
    <property type="entry name" value="Cupredoxins - blue copper proteins"/>
    <property type="match status" value="1"/>
</dbReference>
<dbReference type="EC" id="7.1.1.9" evidence="15"/>
<comment type="catalytic activity">
    <reaction evidence="13 15">
        <text>4 Fe(II)-[cytochrome c] + O2 + 8 H(+)(in) = 4 Fe(III)-[cytochrome c] + 2 H2O + 4 H(+)(out)</text>
        <dbReference type="Rhea" id="RHEA:11436"/>
        <dbReference type="Rhea" id="RHEA-COMP:10350"/>
        <dbReference type="Rhea" id="RHEA-COMP:14399"/>
        <dbReference type="ChEBI" id="CHEBI:15377"/>
        <dbReference type="ChEBI" id="CHEBI:15378"/>
        <dbReference type="ChEBI" id="CHEBI:15379"/>
        <dbReference type="ChEBI" id="CHEBI:29033"/>
        <dbReference type="ChEBI" id="CHEBI:29034"/>
        <dbReference type="EC" id="7.1.1.9"/>
    </reaction>
</comment>
<dbReference type="InterPro" id="IPR045187">
    <property type="entry name" value="CcO_II"/>
</dbReference>
<evidence type="ECO:0000256" key="3">
    <source>
        <dbReference type="ARBA" id="ARBA00022448"/>
    </source>
</evidence>
<dbReference type="NCBIfam" id="TIGR02866">
    <property type="entry name" value="CoxB"/>
    <property type="match status" value="1"/>
</dbReference>
<dbReference type="PROSITE" id="PS50857">
    <property type="entry name" value="COX2_CUA"/>
    <property type="match status" value="1"/>
</dbReference>
<keyword evidence="4 14" id="KW-0679">Respiratory chain</keyword>
<evidence type="ECO:0000256" key="17">
    <source>
        <dbReference type="SAM" id="Phobius"/>
    </source>
</evidence>
<keyword evidence="6 15" id="KW-0479">Metal-binding</keyword>
<dbReference type="Proteomes" id="UP000597507">
    <property type="component" value="Unassembled WGS sequence"/>
</dbReference>
<organism evidence="20 21">
    <name type="scientific">Caldovatus sediminis</name>
    <dbReference type="NCBI Taxonomy" id="2041189"/>
    <lineage>
        <taxon>Bacteria</taxon>
        <taxon>Pseudomonadati</taxon>
        <taxon>Pseudomonadota</taxon>
        <taxon>Alphaproteobacteria</taxon>
        <taxon>Acetobacterales</taxon>
        <taxon>Roseomonadaceae</taxon>
        <taxon>Caldovatus</taxon>
    </lineage>
</organism>
<dbReference type="InterPro" id="IPR014222">
    <property type="entry name" value="Cyt_c_oxidase_su2"/>
</dbReference>
<evidence type="ECO:0000259" key="19">
    <source>
        <dbReference type="PROSITE" id="PS50999"/>
    </source>
</evidence>
<dbReference type="PANTHER" id="PTHR22888">
    <property type="entry name" value="CYTOCHROME C OXIDASE, SUBUNIT II"/>
    <property type="match status" value="1"/>
</dbReference>
<name>A0A8J2ZB19_9PROT</name>